<gene>
    <name evidence="5" type="ORF">OLC1_LOCUS24020</name>
</gene>
<organism evidence="5 6">
    <name type="scientific">Oldenlandia corymbosa var. corymbosa</name>
    <dbReference type="NCBI Taxonomy" id="529605"/>
    <lineage>
        <taxon>Eukaryota</taxon>
        <taxon>Viridiplantae</taxon>
        <taxon>Streptophyta</taxon>
        <taxon>Embryophyta</taxon>
        <taxon>Tracheophyta</taxon>
        <taxon>Spermatophyta</taxon>
        <taxon>Magnoliopsida</taxon>
        <taxon>eudicotyledons</taxon>
        <taxon>Gunneridae</taxon>
        <taxon>Pentapetalae</taxon>
        <taxon>asterids</taxon>
        <taxon>lamiids</taxon>
        <taxon>Gentianales</taxon>
        <taxon>Rubiaceae</taxon>
        <taxon>Rubioideae</taxon>
        <taxon>Spermacoceae</taxon>
        <taxon>Hedyotis-Oldenlandia complex</taxon>
        <taxon>Oldenlandia</taxon>
    </lineage>
</organism>
<keyword evidence="2" id="KW-0436">Ligase</keyword>
<evidence type="ECO:0000313" key="5">
    <source>
        <dbReference type="EMBL" id="CAI9118058.1"/>
    </source>
</evidence>
<dbReference type="EMBL" id="OX459126">
    <property type="protein sequence ID" value="CAI9118058.1"/>
    <property type="molecule type" value="Genomic_DNA"/>
</dbReference>
<protein>
    <submittedName>
        <fullName evidence="5">OLC1v1019572C2</fullName>
    </submittedName>
</protein>
<dbReference type="PANTHER" id="PTHR31901">
    <property type="entry name" value="GH3 DOMAIN-CONTAINING PROTEIN"/>
    <property type="match status" value="1"/>
</dbReference>
<evidence type="ECO:0000259" key="3">
    <source>
        <dbReference type="Pfam" id="PF23571"/>
    </source>
</evidence>
<proteinExistence type="inferred from homology"/>
<feature type="domain" description="GH3 middle" evidence="3">
    <location>
        <begin position="362"/>
        <end position="440"/>
    </location>
</feature>
<comment type="similarity">
    <text evidence="1">Belongs to the IAA-amido conjugating enzyme family.</text>
</comment>
<evidence type="ECO:0000256" key="1">
    <source>
        <dbReference type="ARBA" id="ARBA00008068"/>
    </source>
</evidence>
<dbReference type="InterPro" id="IPR004993">
    <property type="entry name" value="GH3"/>
</dbReference>
<dbReference type="GO" id="GO:0005737">
    <property type="term" value="C:cytoplasm"/>
    <property type="evidence" value="ECO:0007669"/>
    <property type="project" value="TreeGrafter"/>
</dbReference>
<evidence type="ECO:0000313" key="6">
    <source>
        <dbReference type="Proteomes" id="UP001161247"/>
    </source>
</evidence>
<evidence type="ECO:0000256" key="2">
    <source>
        <dbReference type="ARBA" id="ARBA00022598"/>
    </source>
</evidence>
<evidence type="ECO:0000259" key="4">
    <source>
        <dbReference type="Pfam" id="PF23572"/>
    </source>
</evidence>
<dbReference type="Pfam" id="PF03321">
    <property type="entry name" value="GH3"/>
    <property type="match status" value="1"/>
</dbReference>
<dbReference type="PANTHER" id="PTHR31901:SF33">
    <property type="entry name" value="INDOLE-3-ACETIC ACID-AMIDO SYNTHETASE GH3.17"/>
    <property type="match status" value="1"/>
</dbReference>
<keyword evidence="6" id="KW-1185">Reference proteome</keyword>
<dbReference type="InterPro" id="IPR055378">
    <property type="entry name" value="GH3_C"/>
</dbReference>
<dbReference type="Pfam" id="PF23572">
    <property type="entry name" value="GH3_C"/>
    <property type="match status" value="1"/>
</dbReference>
<sequence length="595" mass="66494">MALPSHLDQENPTTNDDEESVEALLEKMSIINAGKIQDQVLEEILAKNSKTEYLARFFSDADDDVKQVLKKKVPLVDYTDLLPYIQRIADGGSHHILSADPILELISSSGTTGGKHKLFPGTAKQLSLQASVVKFAINILNKHFVDGDQHLKGKRMFLYTMAPEFTTPGHLVARSGIASIIKKSLAGSPSSNPPDAIIPPEVTLCEDVKQSMYSQLLCGLLQRESVMTFGTVFAAGFVQVMKFLEQHWEELCCNIRQGRISDWIDDPKCRGALSYILTTPMPALADEISKEFEKNSWEGIVKKLWPGAKFIEAVVTGSMAQYIPKLEFYGGGLPIVSLMYAACEGNFGINLKPLCDPDDVSYCLVPWMAYYEFLPVDPISEDDAADINNGRVVDLADVKIGQHYELVVTTFSGLNRYKMGDILMVTAFHKNAPQFRFVRRKNVVLSLLSDKTTEEDLIKATSKAINSILEPHGFFLTDYTSYADSGSFHYVLFWELQNHGELGVQDNGFVEMMKGCCNVVDQSLDDKYRYYRIHNTIGPLEIKVVKQGTFDALMDFTLSRRKSTSPSQYKPVKCITSEDAIQMMNSMVMATFFSD</sequence>
<name>A0AAV1EEQ7_OLDCO</name>
<dbReference type="Pfam" id="PF23571">
    <property type="entry name" value="GH3_M"/>
    <property type="match status" value="1"/>
</dbReference>
<accession>A0AAV1EEQ7</accession>
<dbReference type="InterPro" id="IPR055377">
    <property type="entry name" value="GH3_M"/>
</dbReference>
<dbReference type="Proteomes" id="UP001161247">
    <property type="component" value="Chromosome 9"/>
</dbReference>
<reference evidence="5" key="1">
    <citation type="submission" date="2023-03" db="EMBL/GenBank/DDBJ databases">
        <authorList>
            <person name="Julca I."/>
        </authorList>
    </citation>
    <scope>NUCLEOTIDE SEQUENCE</scope>
</reference>
<dbReference type="AlphaFoldDB" id="A0AAV1EEQ7"/>
<feature type="domain" description="GH3 C-terminal" evidence="4">
    <location>
        <begin position="456"/>
        <end position="578"/>
    </location>
</feature>
<dbReference type="GO" id="GO:0016881">
    <property type="term" value="F:acid-amino acid ligase activity"/>
    <property type="evidence" value="ECO:0007669"/>
    <property type="project" value="TreeGrafter"/>
</dbReference>